<dbReference type="Proteomes" id="UP000572635">
    <property type="component" value="Unassembled WGS sequence"/>
</dbReference>
<dbReference type="InterPro" id="IPR001031">
    <property type="entry name" value="Thioesterase"/>
</dbReference>
<dbReference type="FunFam" id="2.30.38.10:FF:000001">
    <property type="entry name" value="Non-ribosomal peptide synthetase PvdI"/>
    <property type="match status" value="1"/>
</dbReference>
<dbReference type="InterPro" id="IPR001242">
    <property type="entry name" value="Condensation_dom"/>
</dbReference>
<dbReference type="Gene3D" id="1.10.1200.10">
    <property type="entry name" value="ACP-like"/>
    <property type="match status" value="1"/>
</dbReference>
<evidence type="ECO:0000259" key="5">
    <source>
        <dbReference type="PROSITE" id="PS50075"/>
    </source>
</evidence>
<keyword evidence="2" id="KW-0596">Phosphopantetheine</keyword>
<protein>
    <submittedName>
        <fullName evidence="6">Amino acid adenylation domain-containing protein</fullName>
    </submittedName>
</protein>
<dbReference type="SMART" id="SM00824">
    <property type="entry name" value="PKS_TE"/>
    <property type="match status" value="1"/>
</dbReference>
<reference evidence="6 7" key="1">
    <citation type="submission" date="2020-08" db="EMBL/GenBank/DDBJ databases">
        <title>Sequencing the genomes of 1000 actinobacteria strains.</title>
        <authorList>
            <person name="Klenk H.-P."/>
        </authorList>
    </citation>
    <scope>NUCLEOTIDE SEQUENCE [LARGE SCALE GENOMIC DNA]</scope>
    <source>
        <strain evidence="6 7">DSM 44551</strain>
    </source>
</reference>
<dbReference type="Gene3D" id="3.30.559.10">
    <property type="entry name" value="Chloramphenicol acetyltransferase-like domain"/>
    <property type="match status" value="3"/>
</dbReference>
<dbReference type="FunFam" id="3.30.300.30:FF:000010">
    <property type="entry name" value="Enterobactin synthetase component F"/>
    <property type="match status" value="2"/>
</dbReference>
<dbReference type="GO" id="GO:0031177">
    <property type="term" value="F:phosphopantetheine binding"/>
    <property type="evidence" value="ECO:0007669"/>
    <property type="project" value="InterPro"/>
</dbReference>
<dbReference type="NCBIfam" id="TIGR01733">
    <property type="entry name" value="AA-adenyl-dom"/>
    <property type="match status" value="2"/>
</dbReference>
<dbReference type="CDD" id="cd19543">
    <property type="entry name" value="DCL_NRPS"/>
    <property type="match status" value="1"/>
</dbReference>
<gene>
    <name evidence="6" type="ORF">HDA36_001745</name>
</gene>
<dbReference type="SMART" id="SM00823">
    <property type="entry name" value="PKS_PP"/>
    <property type="match status" value="2"/>
</dbReference>
<proteinExistence type="predicted"/>
<dbReference type="Gene3D" id="3.40.50.980">
    <property type="match status" value="2"/>
</dbReference>
<evidence type="ECO:0000256" key="1">
    <source>
        <dbReference type="ARBA" id="ARBA00001957"/>
    </source>
</evidence>
<dbReference type="InterPro" id="IPR020845">
    <property type="entry name" value="AMP-binding_CS"/>
</dbReference>
<sequence>MSSASGLEDILPLTPLQEGLLFHSGLGEGAADAYNVQVALELDGPLDAARLRRAADGLLQRHPQLRAAFRRRKNGQPAALIGRSVPAAWRETEAAGAELDALLEAERSARFDLARPPAIRFVLARTAPDRHVLVVTHHHILLDGWSLPLLVRDLFRIYAAAGPDRLPRPVPYRHYLAWLSARDRAAAEQAWRDALRDLPGPTRLVEAVPAGSGPGRRGPDPEKGPGGPGPRSSPARAGVDGGAGGSAAEAAPQGVVVDLPAELSGRIERVAREHGVTPNTVLQAAWGLLLARLLDTDDVVFGTTVSGRPAELHGAESMIGLFINTVPVRVALRRGESAAALLTRIRDEQARLLDHVHLGLADIQSAAGAAELFDTLLVFENYPLEGADPAEGVPGLSARVRGSADATHYPLSAAAVPGGAPDGGLRLKLGHRPDRVPADFARRAADWLAGLLDAITADPGAPVAGLALGGPAERAELRRTESGGAVDVPPATFPELFERRVAADPGATALTGKGAAYTAAEVEERANRLAHALIARGAGPERTVAVAVPRSPELIIALVAVLKSGAAYLALDPAHPDERIAVMLADADPVCALASDGLAERIAGLTGAPLLVPDGRDAAEAAAARTDAPTDADRTAPLTPDGAAYVIYTSGSTGTPKGVVVPHAGIAKLAATARDRIGAAEGARISQFGSPGFDVAFWEMCIGLLGGGRLVVVPDELRVPAPPLADFLHEQGVTHAALPPALLSALPEDVELPAGMTVLAGTEAVPPALVRRFAARGPMFNCYGPTEGIVNATIGACGPRPGERVPIGRPDPGVRARVLDRGLRPVPPGVPGELYLAEDGPERATVLARGYLNRPGLTAARFVADPDGPPGARMYRTGDLVRWNADGELEFLGRTDNQVKIRGFRVEPEEVEAALAALPGVAAAVVAVRPDLAGDARLVGYAVPAEGADASPARLRDLLAERLPAAMVPAAVVPMEALPTLPNGKVDRSALPEPDFAALAVRRPARDPVEQLLCDLFADVLGVPEVGIDDDFFALGGHSLLAGRLVARIRSALGREVALRTVFDAPTVARLVRRLGADRARPALRPAGEAERRPLSYAQQRMWFLYRLDGPSATYNIPFCARLTGELDTDALRAALGDLTDRHETLRTVFPDEDGVPYQRILAPEEGRPELPVTEVAEAELDTVPAEAAATGFRLEEEPPLRARLYRVGPRDHVLLIVVQHIAADGWSARPLLRDLGAAYTARHAGSAPAWTPLPVQYADYGAHQRALLGSEDDPDSEVSRQAAFWREALRGLPEELPLPTDRPRPAVARGAGDAVRTELSAELNARLRELAGSAGVSTFMVLQAAVAGLLTRLGAGTDVPLGTPVAGRDDAELDDLVGFFVNTLVLRTDTSGDPAFSELLSRARATGLAAYEHAGIPFERLVDLLNPVRSMSRHPLFQVMLAYQRGARTPPEMTGLRVRPHPVHADAAKFDLAFEFSDAAGAGGMECALVYATDLFDRATAENILVRLERLLEAVAADPGTPLGRIPLLGADERRALAAAAEGPRVPAERVTLPELFERRVAEDPAAPAVLCGADAWSFGELDARANRLAHELIARGVGPEDLVALVLPRTAHTVAAILAVLKSGAGYLPIDPAYPDDRIAGMLEDAAPALVLTDPRLEERVAALGGPPRLVLDGATAAGRPATAPTDADRRTPLRDDCVAYTIYTSGSTGRPKGVQVQHRSVANLFASHRETLYLPTRRRAGRDRLRVGHSWSFAFDASWQPQLWLLDGHALHIVTEDEMHDPELLVRRLRAERIDFIETAPSHAAQLLAAGLGVPGEDGSRGAPLTMGVGGEAVPPTLWKRLRDLPGTVVHNLYGPTETTVDALSARLDENERPVIGRPTANTRAYVLDERLRPVPAGVVGELYLAGAGVARGYLGRFGTTAERFVADPFGAPGERMYRTGDLVRRLPDGSVDYIGRSDDQVKVRGFRIELGEIAAALEDHPAVAAAAVDTWEPSPGDRRIAAYLVPAPGAGEEAADPAVLRRHLAERLPDYMLPAAYTVLDALPLTAHGKLDRDALPVPEAVAAAPGRPPRTTREALLCALFAEVIGVPEVGADDDFFACGGHSMLLVRLRARIAAETGVSPSVADLFAHPTPAGLAELVDAAERPEAGERLPDGVVLLRAGGTAAPLFCVHPSGGLALAFAGLRRHVWEERPLYGLESPDLAAATGAGAPPASVEELARHYVRRIRRVRPHGPYHLAGWSFGGTLAYAMAGLLEREGAQVGLVALLDPPLQGTPAGEAPPEGPLAANHRLAAELLARPAEPDAPRYGGPVLLLTAEDAPDGAAAAWKEAGPSEVAEVAVAAGHLRMLEGAALEAVGAELDARLAAWEREAAGRPGRPEPDR</sequence>
<dbReference type="InterPro" id="IPR000873">
    <property type="entry name" value="AMP-dep_synth/lig_dom"/>
</dbReference>
<dbReference type="InterPro" id="IPR029058">
    <property type="entry name" value="AB_hydrolase_fold"/>
</dbReference>
<dbReference type="CDD" id="cd19540">
    <property type="entry name" value="LCL_NRPS-like"/>
    <property type="match status" value="1"/>
</dbReference>
<dbReference type="PROSITE" id="PS00012">
    <property type="entry name" value="PHOSPHOPANTETHEINE"/>
    <property type="match status" value="1"/>
</dbReference>
<dbReference type="Gene3D" id="2.30.38.10">
    <property type="entry name" value="Luciferase, Domain 3"/>
    <property type="match status" value="1"/>
</dbReference>
<dbReference type="SUPFAM" id="SSF56801">
    <property type="entry name" value="Acetyl-CoA synthetase-like"/>
    <property type="match status" value="2"/>
</dbReference>
<dbReference type="FunFam" id="1.10.1200.10:FF:000016">
    <property type="entry name" value="Non-ribosomal peptide synthase"/>
    <property type="match status" value="1"/>
</dbReference>
<dbReference type="InterPro" id="IPR020802">
    <property type="entry name" value="TesA-like"/>
</dbReference>
<dbReference type="Pfam" id="PF00975">
    <property type="entry name" value="Thioesterase"/>
    <property type="match status" value="1"/>
</dbReference>
<dbReference type="Gene3D" id="3.30.300.30">
    <property type="match status" value="2"/>
</dbReference>
<dbReference type="PROSITE" id="PS50075">
    <property type="entry name" value="CARRIER"/>
    <property type="match status" value="2"/>
</dbReference>
<dbReference type="SUPFAM" id="SSF52777">
    <property type="entry name" value="CoA-dependent acyltransferases"/>
    <property type="match status" value="4"/>
</dbReference>
<dbReference type="Pfam" id="PF13193">
    <property type="entry name" value="AMP-binding_C"/>
    <property type="match status" value="2"/>
</dbReference>
<dbReference type="Gene3D" id="3.30.559.30">
    <property type="entry name" value="Nonribosomal peptide synthetase, condensation domain"/>
    <property type="match status" value="3"/>
</dbReference>
<feature type="domain" description="Carrier" evidence="5">
    <location>
        <begin position="2073"/>
        <end position="2148"/>
    </location>
</feature>
<dbReference type="FunFam" id="3.40.50.980:FF:000001">
    <property type="entry name" value="Non-ribosomal peptide synthetase"/>
    <property type="match status" value="2"/>
</dbReference>
<keyword evidence="3" id="KW-0597">Phosphoprotein</keyword>
<dbReference type="GO" id="GO:0043041">
    <property type="term" value="P:amino acid activation for nonribosomal peptide biosynthetic process"/>
    <property type="evidence" value="ECO:0007669"/>
    <property type="project" value="TreeGrafter"/>
</dbReference>
<comment type="cofactor">
    <cofactor evidence="1">
        <name>pantetheine 4'-phosphate</name>
        <dbReference type="ChEBI" id="CHEBI:47942"/>
    </cofactor>
</comment>
<name>A0A7W8QLI2_9ACTN</name>
<dbReference type="InterPro" id="IPR020806">
    <property type="entry name" value="PKS_PP-bd"/>
</dbReference>
<dbReference type="InterPro" id="IPR025110">
    <property type="entry name" value="AMP-bd_C"/>
</dbReference>
<dbReference type="SUPFAM" id="SSF53474">
    <property type="entry name" value="alpha/beta-Hydrolases"/>
    <property type="match status" value="1"/>
</dbReference>
<evidence type="ECO:0000256" key="4">
    <source>
        <dbReference type="SAM" id="MobiDB-lite"/>
    </source>
</evidence>
<dbReference type="GO" id="GO:0044550">
    <property type="term" value="P:secondary metabolite biosynthetic process"/>
    <property type="evidence" value="ECO:0007669"/>
    <property type="project" value="TreeGrafter"/>
</dbReference>
<dbReference type="InterPro" id="IPR042099">
    <property type="entry name" value="ANL_N_sf"/>
</dbReference>
<dbReference type="PANTHER" id="PTHR45527:SF1">
    <property type="entry name" value="FATTY ACID SYNTHASE"/>
    <property type="match status" value="1"/>
</dbReference>
<evidence type="ECO:0000256" key="2">
    <source>
        <dbReference type="ARBA" id="ARBA00022450"/>
    </source>
</evidence>
<dbReference type="PROSITE" id="PS00455">
    <property type="entry name" value="AMP_BINDING"/>
    <property type="match status" value="1"/>
</dbReference>
<dbReference type="GO" id="GO:0005829">
    <property type="term" value="C:cytosol"/>
    <property type="evidence" value="ECO:0007669"/>
    <property type="project" value="TreeGrafter"/>
</dbReference>
<dbReference type="InterPro" id="IPR036736">
    <property type="entry name" value="ACP-like_sf"/>
</dbReference>
<evidence type="ECO:0000313" key="7">
    <source>
        <dbReference type="Proteomes" id="UP000572635"/>
    </source>
</evidence>
<dbReference type="InterPro" id="IPR010071">
    <property type="entry name" value="AA_adenyl_dom"/>
</dbReference>
<dbReference type="GO" id="GO:0008610">
    <property type="term" value="P:lipid biosynthetic process"/>
    <property type="evidence" value="ECO:0007669"/>
    <property type="project" value="UniProtKB-ARBA"/>
</dbReference>
<dbReference type="Gene3D" id="3.40.50.12780">
    <property type="entry name" value="N-terminal domain of ligase-like"/>
    <property type="match status" value="1"/>
</dbReference>
<dbReference type="GO" id="GO:0072330">
    <property type="term" value="P:monocarboxylic acid biosynthetic process"/>
    <property type="evidence" value="ECO:0007669"/>
    <property type="project" value="UniProtKB-ARBA"/>
</dbReference>
<dbReference type="RefSeq" id="WP_184391338.1">
    <property type="nucleotide sequence ID" value="NZ_JACHDB010000001.1"/>
</dbReference>
<comment type="caution">
    <text evidence="6">The sequence shown here is derived from an EMBL/GenBank/DDBJ whole genome shotgun (WGS) entry which is preliminary data.</text>
</comment>
<dbReference type="Pfam" id="PF00550">
    <property type="entry name" value="PP-binding"/>
    <property type="match status" value="2"/>
</dbReference>
<keyword evidence="7" id="KW-1185">Reference proteome</keyword>
<dbReference type="CDD" id="cd05930">
    <property type="entry name" value="A_NRPS"/>
    <property type="match status" value="1"/>
</dbReference>
<dbReference type="InterPro" id="IPR023213">
    <property type="entry name" value="CAT-like_dom_sf"/>
</dbReference>
<accession>A0A7W8QLI2</accession>
<dbReference type="Pfam" id="PF00668">
    <property type="entry name" value="Condensation"/>
    <property type="match status" value="3"/>
</dbReference>
<dbReference type="InterPro" id="IPR006162">
    <property type="entry name" value="Ppantetheine_attach_site"/>
</dbReference>
<evidence type="ECO:0000256" key="3">
    <source>
        <dbReference type="ARBA" id="ARBA00022553"/>
    </source>
</evidence>
<dbReference type="Gene3D" id="3.40.50.1820">
    <property type="entry name" value="alpha/beta hydrolase"/>
    <property type="match status" value="1"/>
</dbReference>
<dbReference type="GO" id="GO:0003824">
    <property type="term" value="F:catalytic activity"/>
    <property type="evidence" value="ECO:0007669"/>
    <property type="project" value="InterPro"/>
</dbReference>
<feature type="domain" description="Carrier" evidence="5">
    <location>
        <begin position="1004"/>
        <end position="1079"/>
    </location>
</feature>
<dbReference type="InterPro" id="IPR009081">
    <property type="entry name" value="PP-bd_ACP"/>
</dbReference>
<organism evidence="6 7">
    <name type="scientific">Nocardiopsis composta</name>
    <dbReference type="NCBI Taxonomy" id="157465"/>
    <lineage>
        <taxon>Bacteria</taxon>
        <taxon>Bacillati</taxon>
        <taxon>Actinomycetota</taxon>
        <taxon>Actinomycetes</taxon>
        <taxon>Streptosporangiales</taxon>
        <taxon>Nocardiopsidaceae</taxon>
        <taxon>Nocardiopsis</taxon>
    </lineage>
</organism>
<dbReference type="EMBL" id="JACHDB010000001">
    <property type="protein sequence ID" value="MBB5431661.1"/>
    <property type="molecule type" value="Genomic_DNA"/>
</dbReference>
<dbReference type="InterPro" id="IPR045851">
    <property type="entry name" value="AMP-bd_C_sf"/>
</dbReference>
<feature type="region of interest" description="Disordered" evidence="4">
    <location>
        <begin position="202"/>
        <end position="251"/>
    </location>
</feature>
<dbReference type="PANTHER" id="PTHR45527">
    <property type="entry name" value="NONRIBOSOMAL PEPTIDE SYNTHETASE"/>
    <property type="match status" value="1"/>
</dbReference>
<dbReference type="Pfam" id="PF00501">
    <property type="entry name" value="AMP-binding"/>
    <property type="match status" value="2"/>
</dbReference>
<evidence type="ECO:0000313" key="6">
    <source>
        <dbReference type="EMBL" id="MBB5431661.1"/>
    </source>
</evidence>
<dbReference type="SUPFAM" id="SSF47336">
    <property type="entry name" value="ACP-like"/>
    <property type="match status" value="2"/>
</dbReference>